<protein>
    <recommendedName>
        <fullName evidence="1">Integrase catalytic domain-containing protein</fullName>
    </recommendedName>
</protein>
<evidence type="ECO:0000313" key="3">
    <source>
        <dbReference type="Proteomes" id="UP000499080"/>
    </source>
</evidence>
<comment type="caution">
    <text evidence="2">The sequence shown here is derived from an EMBL/GenBank/DDBJ whole genome shotgun (WGS) entry which is preliminary data.</text>
</comment>
<organism evidence="2 3">
    <name type="scientific">Araneus ventricosus</name>
    <name type="common">Orbweaver spider</name>
    <name type="synonym">Epeira ventricosa</name>
    <dbReference type="NCBI Taxonomy" id="182803"/>
    <lineage>
        <taxon>Eukaryota</taxon>
        <taxon>Metazoa</taxon>
        <taxon>Ecdysozoa</taxon>
        <taxon>Arthropoda</taxon>
        <taxon>Chelicerata</taxon>
        <taxon>Arachnida</taxon>
        <taxon>Araneae</taxon>
        <taxon>Araneomorphae</taxon>
        <taxon>Entelegynae</taxon>
        <taxon>Araneoidea</taxon>
        <taxon>Araneidae</taxon>
        <taxon>Araneus</taxon>
    </lineage>
</organism>
<gene>
    <name evidence="2" type="ORF">AVEN_83971_1</name>
</gene>
<dbReference type="EMBL" id="BGPR01000104">
    <property type="protein sequence ID" value="GBL94653.1"/>
    <property type="molecule type" value="Genomic_DNA"/>
</dbReference>
<dbReference type="Proteomes" id="UP000499080">
    <property type="component" value="Unassembled WGS sequence"/>
</dbReference>
<dbReference type="InterPro" id="IPR036397">
    <property type="entry name" value="RNaseH_sf"/>
</dbReference>
<evidence type="ECO:0000313" key="2">
    <source>
        <dbReference type="EMBL" id="GBL94653.1"/>
    </source>
</evidence>
<dbReference type="InterPro" id="IPR001584">
    <property type="entry name" value="Integrase_cat-core"/>
</dbReference>
<proteinExistence type="predicted"/>
<dbReference type="Pfam" id="PF05380">
    <property type="entry name" value="Peptidase_A17"/>
    <property type="match status" value="1"/>
</dbReference>
<dbReference type="Pfam" id="PF18701">
    <property type="entry name" value="DUF5641"/>
    <property type="match status" value="1"/>
</dbReference>
<dbReference type="GO" id="GO:0003676">
    <property type="term" value="F:nucleic acid binding"/>
    <property type="evidence" value="ECO:0007669"/>
    <property type="project" value="InterPro"/>
</dbReference>
<dbReference type="InterPro" id="IPR040676">
    <property type="entry name" value="DUF5641"/>
</dbReference>
<dbReference type="PANTHER" id="PTHR47331">
    <property type="entry name" value="PHD-TYPE DOMAIN-CONTAINING PROTEIN"/>
    <property type="match status" value="1"/>
</dbReference>
<dbReference type="InterPro" id="IPR012337">
    <property type="entry name" value="RNaseH-like_sf"/>
</dbReference>
<dbReference type="InterPro" id="IPR008042">
    <property type="entry name" value="Retrotrans_Pao"/>
</dbReference>
<accession>A0A4Y2BRS6</accession>
<feature type="domain" description="Integrase catalytic" evidence="1">
    <location>
        <begin position="204"/>
        <end position="396"/>
    </location>
</feature>
<evidence type="ECO:0000259" key="1">
    <source>
        <dbReference type="PROSITE" id="PS50994"/>
    </source>
</evidence>
<dbReference type="Gene3D" id="3.30.420.10">
    <property type="entry name" value="Ribonuclease H-like superfamily/Ribonuclease H"/>
    <property type="match status" value="1"/>
</dbReference>
<dbReference type="SUPFAM" id="SSF53098">
    <property type="entry name" value="Ribonuclease H-like"/>
    <property type="match status" value="1"/>
</dbReference>
<name>A0A4Y2BRS6_ARAVE</name>
<dbReference type="PROSITE" id="PS50994">
    <property type="entry name" value="INTEGRASE"/>
    <property type="match status" value="1"/>
</dbReference>
<dbReference type="AlphaFoldDB" id="A0A4Y2BRS6"/>
<keyword evidence="3" id="KW-1185">Reference proteome</keyword>
<dbReference type="GO" id="GO:0015074">
    <property type="term" value="P:DNA integration"/>
    <property type="evidence" value="ECO:0007669"/>
    <property type="project" value="InterPro"/>
</dbReference>
<reference evidence="2 3" key="1">
    <citation type="journal article" date="2019" name="Sci. Rep.">
        <title>Orb-weaving spider Araneus ventricosus genome elucidates the spidroin gene catalogue.</title>
        <authorList>
            <person name="Kono N."/>
            <person name="Nakamura H."/>
            <person name="Ohtoshi R."/>
            <person name="Moran D.A.P."/>
            <person name="Shinohara A."/>
            <person name="Yoshida Y."/>
            <person name="Fujiwara M."/>
            <person name="Mori M."/>
            <person name="Tomita M."/>
            <person name="Arakawa K."/>
        </authorList>
    </citation>
    <scope>NUCLEOTIDE SEQUENCE [LARGE SCALE GENOMIC DNA]</scope>
</reference>
<sequence length="517" mass="60347">MQEIWKLSLDWDDDLPECLSLAWNRWCNEVPGLGELKIPRYLFSNMFNVGITKIELHCFSDASQKTYATVAYLRILFNDERIRIVFVASKTRVSPLKKLTLPRLELMGALLSAKLSYRIIKALNLNLVCRFWTDSQITLFWIKGTANKFKSFIKNRVEEIVKLTSPEDWYFCPGKLNPSDLASLGTSVFELRDNPVWFQGSEWLELTPEHWSMQNNAILEGLDGIELEYRKTVSNVIQFGCTVNSEKLLVLENYSRLRRLYRVTAWIKRFISRKGNCRVMYSDNAKTFKKSNRELEEISKILLHDNFHDFICNQKITWKFIVERGAWWGGFYERLVKSVKECLRKVLGRALLSFEELSTILTEVEAVLNSRPLTYVYNDLREPLPLQPVQFLNFARSDSTLPINFKEIIAAGSSRPFLIKRKKYQDLLAKQLWSKWKKQYIMDLRNAHALKNPNPQQNIKIDDVVLIEGDNKSKLLWKLGRVIQVFPGRDGEVRSCLLKTSDGTLRRPVQLLYPLEL</sequence>
<dbReference type="OrthoDB" id="6431939at2759"/>